<dbReference type="RefSeq" id="WP_386809804.1">
    <property type="nucleotide sequence ID" value="NZ_JBHTMV010000006.1"/>
</dbReference>
<dbReference type="Proteomes" id="UP001597241">
    <property type="component" value="Unassembled WGS sequence"/>
</dbReference>
<evidence type="ECO:0000256" key="4">
    <source>
        <dbReference type="ARBA" id="ARBA00022692"/>
    </source>
</evidence>
<dbReference type="InterPro" id="IPR039426">
    <property type="entry name" value="TonB-dep_rcpt-like"/>
</dbReference>
<evidence type="ECO:0000256" key="6">
    <source>
        <dbReference type="ARBA" id="ARBA00023237"/>
    </source>
</evidence>
<reference evidence="10" key="1">
    <citation type="journal article" date="2019" name="Int. J. Syst. Evol. Microbiol.">
        <title>The Global Catalogue of Microorganisms (GCM) 10K type strain sequencing project: providing services to taxonomists for standard genome sequencing and annotation.</title>
        <authorList>
            <consortium name="The Broad Institute Genomics Platform"/>
            <consortium name="The Broad Institute Genome Sequencing Center for Infectious Disease"/>
            <person name="Wu L."/>
            <person name="Ma J."/>
        </authorList>
    </citation>
    <scope>NUCLEOTIDE SEQUENCE [LARGE SCALE GENOMIC DNA]</scope>
    <source>
        <strain evidence="10">CCUG 62221</strain>
    </source>
</reference>
<keyword evidence="7" id="KW-0732">Signal</keyword>
<dbReference type="Gene3D" id="2.60.40.1120">
    <property type="entry name" value="Carboxypeptidase-like, regulatory domain"/>
    <property type="match status" value="1"/>
</dbReference>
<evidence type="ECO:0000313" key="9">
    <source>
        <dbReference type="EMBL" id="MFD1294547.1"/>
    </source>
</evidence>
<proteinExistence type="predicted"/>
<keyword evidence="5" id="KW-0472">Membrane</keyword>
<gene>
    <name evidence="9" type="ORF">ACFQ5N_11950</name>
</gene>
<keyword evidence="4" id="KW-0812">Transmembrane</keyword>
<dbReference type="Gene3D" id="2.170.130.10">
    <property type="entry name" value="TonB-dependent receptor, plug domain"/>
    <property type="match status" value="1"/>
</dbReference>
<dbReference type="InterPro" id="IPR008969">
    <property type="entry name" value="CarboxyPept-like_regulatory"/>
</dbReference>
<protein>
    <submittedName>
        <fullName evidence="9">Carboxypeptidase-like regulatory domain-containing protein</fullName>
    </submittedName>
</protein>
<dbReference type="SUPFAM" id="SSF49464">
    <property type="entry name" value="Carboxypeptidase regulatory domain-like"/>
    <property type="match status" value="1"/>
</dbReference>
<dbReference type="InterPro" id="IPR036942">
    <property type="entry name" value="Beta-barrel_TonB_sf"/>
</dbReference>
<sequence length="802" mass="90001">MKRNYCFLVCVLFLAIANAQDTGVIRGKVIDAQTREVIPFVNVLVLGTTVGVTSDEKGVFILNNSPLGYIKLQASFIGYETQISDDYLVTIEKSPYILFELKVDNEQLDEVVIQSKLFKKPVENPISYQSLGISEIEKNPGGDRDVLKVIQSFPGVASNPGFRNDIIIRGGSPSENKFYLDGVEVPVINHFQTQGSTGGPVGIINADLIRKADFYSSSFSANRGNALSSIIEFSMKEGDPERINVRATLGTSDAGITADGYLGKKTTFIASARQSYLSGLFKLLKLPFLPTYTDFQFNVKHKLDAKNEISFIGLGAIDTFKLNEDVNDGVTDEDDLKRNDYILNNIPVQNQWNYTVGLSYKHYGENATQQLVVSRNQWDNVADKYENNTGNQEDLLLNYASRETENKIRYENTSTLKNNIKLNFGVGLEQVEYYNATYQKNATSSGVEIIDFSSNLSMFKYGVFGQISKAYFNSKLNVSFGVRFDGVDYNDEMKNLFKQFSPRLSVAYAFNQKWAVNASAGIYNQMPSYTIMGYRDAAGMLVNKENVLEYITANHVVAGLEFKPNTSSKITVEGFYKGYDKYPFSVKNQISLANLGADFGVVGNEEVLSISEGIAYGFEVFLQKKSYSGLYGILSYTFVRSEFKDKNNMFIPSSWDNRNLLTATGGKKFAKNWELGAKFRLVGGQPFTPYDYDASANIENYNVNNSGILDYNQLNTLRFDVYNQLDIRIDKTWYWKHFALNLYVDVQNVLGAETEQQSFLIPQTDADGNYIIDPTDDTKYLLEEVENTSGTRLPKVGVIIDF</sequence>
<comment type="subcellular location">
    <subcellularLocation>
        <location evidence="1">Cell outer membrane</location>
        <topology evidence="1">Multi-pass membrane protein</topology>
    </subcellularLocation>
</comment>
<feature type="signal peptide" evidence="7">
    <location>
        <begin position="1"/>
        <end position="19"/>
    </location>
</feature>
<evidence type="ECO:0000256" key="7">
    <source>
        <dbReference type="SAM" id="SignalP"/>
    </source>
</evidence>
<dbReference type="PANTHER" id="PTHR30069:SF57">
    <property type="entry name" value="TONB-DEPENDENT RECEPTOR"/>
    <property type="match status" value="1"/>
</dbReference>
<dbReference type="InterPro" id="IPR012910">
    <property type="entry name" value="Plug_dom"/>
</dbReference>
<evidence type="ECO:0000256" key="1">
    <source>
        <dbReference type="ARBA" id="ARBA00004571"/>
    </source>
</evidence>
<feature type="domain" description="TonB-dependent receptor plug" evidence="8">
    <location>
        <begin position="123"/>
        <end position="224"/>
    </location>
</feature>
<keyword evidence="6" id="KW-0998">Cell outer membrane</keyword>
<evidence type="ECO:0000256" key="5">
    <source>
        <dbReference type="ARBA" id="ARBA00023136"/>
    </source>
</evidence>
<accession>A0ABW3WSJ4</accession>
<dbReference type="InterPro" id="IPR037066">
    <property type="entry name" value="Plug_dom_sf"/>
</dbReference>
<feature type="chain" id="PRO_5046400810" evidence="7">
    <location>
        <begin position="20"/>
        <end position="802"/>
    </location>
</feature>
<dbReference type="Gene3D" id="2.40.170.20">
    <property type="entry name" value="TonB-dependent receptor, beta-barrel domain"/>
    <property type="match status" value="1"/>
</dbReference>
<dbReference type="EMBL" id="JBHTMV010000006">
    <property type="protein sequence ID" value="MFD1294547.1"/>
    <property type="molecule type" value="Genomic_DNA"/>
</dbReference>
<keyword evidence="3" id="KW-1134">Transmembrane beta strand</keyword>
<dbReference type="Pfam" id="PF13715">
    <property type="entry name" value="CarbopepD_reg_2"/>
    <property type="match status" value="1"/>
</dbReference>
<evidence type="ECO:0000259" key="8">
    <source>
        <dbReference type="Pfam" id="PF07715"/>
    </source>
</evidence>
<evidence type="ECO:0000256" key="2">
    <source>
        <dbReference type="ARBA" id="ARBA00022448"/>
    </source>
</evidence>
<keyword evidence="10" id="KW-1185">Reference proteome</keyword>
<keyword evidence="2" id="KW-0813">Transport</keyword>
<evidence type="ECO:0000256" key="3">
    <source>
        <dbReference type="ARBA" id="ARBA00022452"/>
    </source>
</evidence>
<dbReference type="PANTHER" id="PTHR30069">
    <property type="entry name" value="TONB-DEPENDENT OUTER MEMBRANE RECEPTOR"/>
    <property type="match status" value="1"/>
</dbReference>
<organism evidence="9 10">
    <name type="scientific">Lutibacter holmesii</name>
    <dbReference type="NCBI Taxonomy" id="1137985"/>
    <lineage>
        <taxon>Bacteria</taxon>
        <taxon>Pseudomonadati</taxon>
        <taxon>Bacteroidota</taxon>
        <taxon>Flavobacteriia</taxon>
        <taxon>Flavobacteriales</taxon>
        <taxon>Flavobacteriaceae</taxon>
        <taxon>Lutibacter</taxon>
    </lineage>
</organism>
<comment type="caution">
    <text evidence="9">The sequence shown here is derived from an EMBL/GenBank/DDBJ whole genome shotgun (WGS) entry which is preliminary data.</text>
</comment>
<dbReference type="SUPFAM" id="SSF56935">
    <property type="entry name" value="Porins"/>
    <property type="match status" value="1"/>
</dbReference>
<dbReference type="Pfam" id="PF07715">
    <property type="entry name" value="Plug"/>
    <property type="match status" value="1"/>
</dbReference>
<name>A0ABW3WSJ4_9FLAO</name>
<evidence type="ECO:0000313" key="10">
    <source>
        <dbReference type="Proteomes" id="UP001597241"/>
    </source>
</evidence>